<evidence type="ECO:0000313" key="2">
    <source>
        <dbReference type="EMBL" id="GCE15332.1"/>
    </source>
</evidence>
<dbReference type="OrthoDB" id="9808276at2"/>
<protein>
    <submittedName>
        <fullName evidence="2">Epimerase</fullName>
    </submittedName>
</protein>
<dbReference type="InterPro" id="IPR051783">
    <property type="entry name" value="NAD(P)-dependent_oxidoreduct"/>
</dbReference>
<evidence type="ECO:0000313" key="3">
    <source>
        <dbReference type="Proteomes" id="UP000287352"/>
    </source>
</evidence>
<name>A0A402A858_9CHLR</name>
<dbReference type="EMBL" id="BIFR01000002">
    <property type="protein sequence ID" value="GCE15332.1"/>
    <property type="molecule type" value="Genomic_DNA"/>
</dbReference>
<dbReference type="PANTHER" id="PTHR48079">
    <property type="entry name" value="PROTEIN YEEZ"/>
    <property type="match status" value="1"/>
</dbReference>
<dbReference type="InterPro" id="IPR016040">
    <property type="entry name" value="NAD(P)-bd_dom"/>
</dbReference>
<proteinExistence type="predicted"/>
<dbReference type="SUPFAM" id="SSF51735">
    <property type="entry name" value="NAD(P)-binding Rossmann-fold domains"/>
    <property type="match status" value="1"/>
</dbReference>
<sequence length="292" mass="32150">MRIFMIGATGVLGRVLVPRLQQAHHEIRTLVRSAEQARTLQAAGIEATVGEILRAETQQQLPELLMGCEAVIHIATAIPAKVSAPGAWDTNTQLRTEGTKHLLAAALQAGATRYIQQSITMAYPDGGDGWIDEDQPIDTDLDRADRCAPVLEMERLVRAVPPTRLQWSILRGGWFVGRGTGQEGLLESLRAGEVEIPGNGQNFLSPIHVADMAEAIARALEHAPGGSIYQIVDQPLRYGDYLIELANRLHLPQPSYNEGLPQNPSYRCSNQRAREQLGWQPQHSIWPGEPSW</sequence>
<dbReference type="GO" id="GO:0005737">
    <property type="term" value="C:cytoplasm"/>
    <property type="evidence" value="ECO:0007669"/>
    <property type="project" value="TreeGrafter"/>
</dbReference>
<dbReference type="GO" id="GO:0004029">
    <property type="term" value="F:aldehyde dehydrogenase (NAD+) activity"/>
    <property type="evidence" value="ECO:0007669"/>
    <property type="project" value="TreeGrafter"/>
</dbReference>
<dbReference type="InterPro" id="IPR036291">
    <property type="entry name" value="NAD(P)-bd_dom_sf"/>
</dbReference>
<dbReference type="PANTHER" id="PTHR48079:SF6">
    <property type="entry name" value="NAD(P)-BINDING DOMAIN-CONTAINING PROTEIN-RELATED"/>
    <property type="match status" value="1"/>
</dbReference>
<accession>A0A402A858</accession>
<keyword evidence="3" id="KW-1185">Reference proteome</keyword>
<dbReference type="Pfam" id="PF13460">
    <property type="entry name" value="NAD_binding_10"/>
    <property type="match status" value="1"/>
</dbReference>
<dbReference type="Proteomes" id="UP000287352">
    <property type="component" value="Unassembled WGS sequence"/>
</dbReference>
<reference evidence="3" key="1">
    <citation type="submission" date="2018-12" db="EMBL/GenBank/DDBJ databases">
        <title>Tengunoibacter tsumagoiensis gen. nov., sp. nov., Dictyobacter kobayashii sp. nov., D. alpinus sp. nov., and D. joshuensis sp. nov. and description of Dictyobacteraceae fam. nov. within the order Ktedonobacterales isolated from Tengu-no-mugimeshi.</title>
        <authorList>
            <person name="Wang C.M."/>
            <person name="Zheng Y."/>
            <person name="Sakai Y."/>
            <person name="Toyoda A."/>
            <person name="Minakuchi Y."/>
            <person name="Abe K."/>
            <person name="Yokota A."/>
            <person name="Yabe S."/>
        </authorList>
    </citation>
    <scope>NUCLEOTIDE SEQUENCE [LARGE SCALE GENOMIC DNA]</scope>
    <source>
        <strain evidence="3">Uno3</strain>
    </source>
</reference>
<dbReference type="Gene3D" id="3.40.50.720">
    <property type="entry name" value="NAD(P)-binding Rossmann-like Domain"/>
    <property type="match status" value="1"/>
</dbReference>
<dbReference type="AlphaFoldDB" id="A0A402A858"/>
<organism evidence="2 3">
    <name type="scientific">Tengunoibacter tsumagoiensis</name>
    <dbReference type="NCBI Taxonomy" id="2014871"/>
    <lineage>
        <taxon>Bacteria</taxon>
        <taxon>Bacillati</taxon>
        <taxon>Chloroflexota</taxon>
        <taxon>Ktedonobacteria</taxon>
        <taxon>Ktedonobacterales</taxon>
        <taxon>Dictyobacteraceae</taxon>
        <taxon>Tengunoibacter</taxon>
    </lineage>
</organism>
<dbReference type="RefSeq" id="WP_126582812.1">
    <property type="nucleotide sequence ID" value="NZ_BIFR01000002.1"/>
</dbReference>
<evidence type="ECO:0000259" key="1">
    <source>
        <dbReference type="Pfam" id="PF13460"/>
    </source>
</evidence>
<feature type="domain" description="NAD(P)-binding" evidence="1">
    <location>
        <begin position="7"/>
        <end position="222"/>
    </location>
</feature>
<gene>
    <name evidence="2" type="ORF">KTT_51910</name>
</gene>
<comment type="caution">
    <text evidence="2">The sequence shown here is derived from an EMBL/GenBank/DDBJ whole genome shotgun (WGS) entry which is preliminary data.</text>
</comment>